<dbReference type="Proteomes" id="UP000443843">
    <property type="component" value="Unassembled WGS sequence"/>
</dbReference>
<gene>
    <name evidence="3" type="ORF">GLS40_09325</name>
</gene>
<feature type="transmembrane region" description="Helical" evidence="1">
    <location>
        <begin position="15"/>
        <end position="35"/>
    </location>
</feature>
<dbReference type="EMBL" id="WNXQ01000004">
    <property type="protein sequence ID" value="MWB78224.1"/>
    <property type="molecule type" value="Genomic_DNA"/>
</dbReference>
<accession>A0A844W665</accession>
<dbReference type="InterPro" id="IPR009936">
    <property type="entry name" value="DUF1468"/>
</dbReference>
<evidence type="ECO:0000259" key="2">
    <source>
        <dbReference type="Pfam" id="PF07331"/>
    </source>
</evidence>
<reference evidence="3 4" key="1">
    <citation type="submission" date="2019-11" db="EMBL/GenBank/DDBJ databases">
        <title>Pseudooceanicola pacifica sp. nov., isolated from deep-sea sediment of the Pacific Ocean.</title>
        <authorList>
            <person name="Lyu L."/>
        </authorList>
    </citation>
    <scope>NUCLEOTIDE SEQUENCE [LARGE SCALE GENOMIC DNA]</scope>
    <source>
        <strain evidence="3 4">216_PA32_1</strain>
    </source>
</reference>
<evidence type="ECO:0000313" key="3">
    <source>
        <dbReference type="EMBL" id="MWB78224.1"/>
    </source>
</evidence>
<dbReference type="AlphaFoldDB" id="A0A844W665"/>
<dbReference type="RefSeq" id="WP_160382487.1">
    <property type="nucleotide sequence ID" value="NZ_WNXQ01000004.1"/>
</dbReference>
<protein>
    <recommendedName>
        <fullName evidence="2">DUF1468 domain-containing protein</fullName>
    </recommendedName>
</protein>
<evidence type="ECO:0000256" key="1">
    <source>
        <dbReference type="SAM" id="Phobius"/>
    </source>
</evidence>
<comment type="caution">
    <text evidence="3">The sequence shown here is derived from an EMBL/GenBank/DDBJ whole genome shotgun (WGS) entry which is preliminary data.</text>
</comment>
<feature type="domain" description="DUF1468" evidence="2">
    <location>
        <begin position="18"/>
        <end position="144"/>
    </location>
</feature>
<keyword evidence="1" id="KW-1133">Transmembrane helix</keyword>
<proteinExistence type="predicted"/>
<evidence type="ECO:0000313" key="4">
    <source>
        <dbReference type="Proteomes" id="UP000443843"/>
    </source>
</evidence>
<dbReference type="Pfam" id="PF07331">
    <property type="entry name" value="TctB"/>
    <property type="match status" value="1"/>
</dbReference>
<keyword evidence="1" id="KW-0472">Membrane</keyword>
<feature type="transmembrane region" description="Helical" evidence="1">
    <location>
        <begin position="108"/>
        <end position="125"/>
    </location>
</feature>
<keyword evidence="4" id="KW-1185">Reference proteome</keyword>
<sequence>MSDAAQLDRDASGRLDFLVGLVALVAAGLALVWVIPAQVEMPAQTDQLSPRFFPNLSALVVAVFALALMVRNRHWIFVRPRHDGFRILLETACWAVWATATMVLLTRFGFVVAGSLSTFAAMILAGQRRHLIWCALGSATLAYGLDQLAWHAFYIQLP</sequence>
<keyword evidence="1" id="KW-0812">Transmembrane</keyword>
<feature type="transmembrane region" description="Helical" evidence="1">
    <location>
        <begin position="55"/>
        <end position="72"/>
    </location>
</feature>
<name>A0A844W665_9RHOB</name>
<organism evidence="3 4">
    <name type="scientific">Pseudooceanicola pacificus</name>
    <dbReference type="NCBI Taxonomy" id="2676438"/>
    <lineage>
        <taxon>Bacteria</taxon>
        <taxon>Pseudomonadati</taxon>
        <taxon>Pseudomonadota</taxon>
        <taxon>Alphaproteobacteria</taxon>
        <taxon>Rhodobacterales</taxon>
        <taxon>Paracoccaceae</taxon>
        <taxon>Pseudooceanicola</taxon>
    </lineage>
</organism>
<feature type="transmembrane region" description="Helical" evidence="1">
    <location>
        <begin position="132"/>
        <end position="153"/>
    </location>
</feature>